<dbReference type="OrthoDB" id="9815350at2"/>
<dbReference type="AlphaFoldDB" id="A0A1R4EFU1"/>
<evidence type="ECO:0000313" key="12">
    <source>
        <dbReference type="Proteomes" id="UP000188169"/>
    </source>
</evidence>
<evidence type="ECO:0000313" key="11">
    <source>
        <dbReference type="EMBL" id="SJM37348.1"/>
    </source>
</evidence>
<keyword evidence="12" id="KW-1185">Reference proteome</keyword>
<keyword evidence="4" id="KW-0249">Electron transport</keyword>
<evidence type="ECO:0000256" key="8">
    <source>
        <dbReference type="ARBA" id="ARBA00039386"/>
    </source>
</evidence>
<dbReference type="InterPro" id="IPR052371">
    <property type="entry name" value="BFD-associated_ferredoxin"/>
</dbReference>
<evidence type="ECO:0000256" key="7">
    <source>
        <dbReference type="ARBA" id="ARBA00034078"/>
    </source>
</evidence>
<dbReference type="Gene3D" id="1.10.10.1100">
    <property type="entry name" value="BFD-like [2Fe-2S]-binding domain"/>
    <property type="match status" value="1"/>
</dbReference>
<dbReference type="InterPro" id="IPR007419">
    <property type="entry name" value="BFD-like_2Fe2S-bd_dom"/>
</dbReference>
<evidence type="ECO:0000256" key="3">
    <source>
        <dbReference type="ARBA" id="ARBA00022723"/>
    </source>
</evidence>
<feature type="domain" description="BFD-like [2Fe-2S]-binding" evidence="10">
    <location>
        <begin position="2"/>
        <end position="51"/>
    </location>
</feature>
<proteinExistence type="inferred from homology"/>
<dbReference type="RefSeq" id="WP_077448750.1">
    <property type="nucleotide sequence ID" value="NZ_FUGD01000083.1"/>
</dbReference>
<dbReference type="PANTHER" id="PTHR37424">
    <property type="entry name" value="BACTERIOFERRITIN-ASSOCIATED FERREDOXIN"/>
    <property type="match status" value="1"/>
</dbReference>
<organism evidence="11 12">
    <name type="scientific">Psychrobacter pasteurii</name>
    <dbReference type="NCBI Taxonomy" id="1945520"/>
    <lineage>
        <taxon>Bacteria</taxon>
        <taxon>Pseudomonadati</taxon>
        <taxon>Pseudomonadota</taxon>
        <taxon>Gammaproteobacteria</taxon>
        <taxon>Moraxellales</taxon>
        <taxon>Moraxellaceae</taxon>
        <taxon>Psychrobacter</taxon>
    </lineage>
</organism>
<keyword evidence="3" id="KW-0479">Metal-binding</keyword>
<dbReference type="EMBL" id="FUGD01000083">
    <property type="protein sequence ID" value="SJM37348.1"/>
    <property type="molecule type" value="Genomic_DNA"/>
</dbReference>
<dbReference type="GO" id="GO:0051537">
    <property type="term" value="F:2 iron, 2 sulfur cluster binding"/>
    <property type="evidence" value="ECO:0007669"/>
    <property type="project" value="UniProtKB-KW"/>
</dbReference>
<evidence type="ECO:0000256" key="6">
    <source>
        <dbReference type="ARBA" id="ARBA00023014"/>
    </source>
</evidence>
<dbReference type="PANTHER" id="PTHR37424:SF1">
    <property type="entry name" value="BACTERIOFERRITIN-ASSOCIATED FERREDOXIN"/>
    <property type="match status" value="1"/>
</dbReference>
<dbReference type="InterPro" id="IPR041854">
    <property type="entry name" value="BFD-like_2Fe2S-bd_dom_sf"/>
</dbReference>
<reference evidence="12" key="1">
    <citation type="submission" date="2017-02" db="EMBL/GenBank/DDBJ databases">
        <authorList>
            <person name="Mornico D."/>
        </authorList>
    </citation>
    <scope>NUCLEOTIDE SEQUENCE [LARGE SCALE GENOMIC DNA]</scope>
</reference>
<evidence type="ECO:0000256" key="2">
    <source>
        <dbReference type="ARBA" id="ARBA00022714"/>
    </source>
</evidence>
<name>A0A1R4EFU1_9GAMM</name>
<accession>A0A1R4EFU1</accession>
<keyword evidence="6" id="KW-0411">Iron-sulfur</keyword>
<keyword evidence="2" id="KW-0001">2Fe-2S</keyword>
<comment type="similarity">
    <text evidence="9">Belongs to the Bfd family.</text>
</comment>
<gene>
    <name evidence="11" type="ORF">A1019T_01320</name>
</gene>
<evidence type="ECO:0000256" key="5">
    <source>
        <dbReference type="ARBA" id="ARBA00023004"/>
    </source>
</evidence>
<dbReference type="Proteomes" id="UP000188169">
    <property type="component" value="Unassembled WGS sequence"/>
</dbReference>
<evidence type="ECO:0000256" key="9">
    <source>
        <dbReference type="ARBA" id="ARBA00046332"/>
    </source>
</evidence>
<evidence type="ECO:0000256" key="4">
    <source>
        <dbReference type="ARBA" id="ARBA00022982"/>
    </source>
</evidence>
<sequence length="69" mass="7411">MIVCICNNVKDRQIKAALASGVDSMQALKETLEVATCCGCCEPMVNDLLEEHHANAVDSELVSQLAYAV</sequence>
<dbReference type="GO" id="GO:0046872">
    <property type="term" value="F:metal ion binding"/>
    <property type="evidence" value="ECO:0007669"/>
    <property type="project" value="UniProtKB-KW"/>
</dbReference>
<dbReference type="Pfam" id="PF04324">
    <property type="entry name" value="Fer2_BFD"/>
    <property type="match status" value="1"/>
</dbReference>
<keyword evidence="5" id="KW-0408">Iron</keyword>
<comment type="cofactor">
    <cofactor evidence="7">
        <name>[2Fe-2S] cluster</name>
        <dbReference type="ChEBI" id="CHEBI:190135"/>
    </cofactor>
</comment>
<dbReference type="STRING" id="1945520.A1019T_01320"/>
<evidence type="ECO:0000259" key="10">
    <source>
        <dbReference type="Pfam" id="PF04324"/>
    </source>
</evidence>
<evidence type="ECO:0000256" key="1">
    <source>
        <dbReference type="ARBA" id="ARBA00022448"/>
    </source>
</evidence>
<keyword evidence="1" id="KW-0813">Transport</keyword>
<protein>
    <recommendedName>
        <fullName evidence="8">Bacterioferritin-associated ferredoxin</fullName>
    </recommendedName>
</protein>